<accession>A0A1J1J6B4</accession>
<evidence type="ECO:0000313" key="2">
    <source>
        <dbReference type="Proteomes" id="UP000183832"/>
    </source>
</evidence>
<proteinExistence type="predicted"/>
<gene>
    <name evidence="1" type="ORF">CLUMA_CG020019</name>
</gene>
<dbReference type="Proteomes" id="UP000183832">
    <property type="component" value="Unassembled WGS sequence"/>
</dbReference>
<feature type="non-terminal residue" evidence="1">
    <location>
        <position position="79"/>
    </location>
</feature>
<name>A0A1J1J6B4_9DIPT</name>
<reference evidence="1 2" key="1">
    <citation type="submission" date="2015-04" db="EMBL/GenBank/DDBJ databases">
        <authorList>
            <person name="Syromyatnikov M.Y."/>
            <person name="Popov V.N."/>
        </authorList>
    </citation>
    <scope>NUCLEOTIDE SEQUENCE [LARGE SCALE GENOMIC DNA]</scope>
</reference>
<keyword evidence="2" id="KW-1185">Reference proteome</keyword>
<organism evidence="1 2">
    <name type="scientific">Clunio marinus</name>
    <dbReference type="NCBI Taxonomy" id="568069"/>
    <lineage>
        <taxon>Eukaryota</taxon>
        <taxon>Metazoa</taxon>
        <taxon>Ecdysozoa</taxon>
        <taxon>Arthropoda</taxon>
        <taxon>Hexapoda</taxon>
        <taxon>Insecta</taxon>
        <taxon>Pterygota</taxon>
        <taxon>Neoptera</taxon>
        <taxon>Endopterygota</taxon>
        <taxon>Diptera</taxon>
        <taxon>Nematocera</taxon>
        <taxon>Chironomoidea</taxon>
        <taxon>Chironomidae</taxon>
        <taxon>Clunio</taxon>
    </lineage>
</organism>
<dbReference type="AlphaFoldDB" id="A0A1J1J6B4"/>
<dbReference type="EMBL" id="CVRI01000069">
    <property type="protein sequence ID" value="CRL07014.1"/>
    <property type="molecule type" value="Genomic_DNA"/>
</dbReference>
<sequence>MEKKKFVKAKNIPKGEVLPFQPQQMKFRDRLKANSIILSMMTENSSLGLSGIQTEAVCISYDLNQPTIDHSNEYSQRNS</sequence>
<evidence type="ECO:0000313" key="1">
    <source>
        <dbReference type="EMBL" id="CRL07014.1"/>
    </source>
</evidence>
<protein>
    <submittedName>
        <fullName evidence="1">CLUMA_CG020019, isoform A</fullName>
    </submittedName>
</protein>